<dbReference type="PROSITE" id="PS50977">
    <property type="entry name" value="HTH_TETR_2"/>
    <property type="match status" value="1"/>
</dbReference>
<reference evidence="4 5" key="1">
    <citation type="submission" date="2019-07" db="EMBL/GenBank/DDBJ databases">
        <title>New species of Amycolatopsis and Streptomyces.</title>
        <authorList>
            <person name="Duangmal K."/>
            <person name="Teo W.F.A."/>
            <person name="Lipun K."/>
        </authorList>
    </citation>
    <scope>NUCLEOTIDE SEQUENCE [LARGE SCALE GENOMIC DNA]</scope>
    <source>
        <strain evidence="4 5">NBRC 106415</strain>
    </source>
</reference>
<comment type="caution">
    <text evidence="4">The sequence shown here is derived from an EMBL/GenBank/DDBJ whole genome shotgun (WGS) entry which is preliminary data.</text>
</comment>
<evidence type="ECO:0000313" key="4">
    <source>
        <dbReference type="EMBL" id="MPY56002.1"/>
    </source>
</evidence>
<evidence type="ECO:0000259" key="3">
    <source>
        <dbReference type="PROSITE" id="PS50977"/>
    </source>
</evidence>
<dbReference type="InterPro" id="IPR009057">
    <property type="entry name" value="Homeodomain-like_sf"/>
</dbReference>
<dbReference type="InterPro" id="IPR036271">
    <property type="entry name" value="Tet_transcr_reg_TetR-rel_C_sf"/>
</dbReference>
<dbReference type="PANTHER" id="PTHR30055:SF226">
    <property type="entry name" value="HTH-TYPE TRANSCRIPTIONAL REGULATOR PKSA"/>
    <property type="match status" value="1"/>
</dbReference>
<dbReference type="InterPro" id="IPR050109">
    <property type="entry name" value="HTH-type_TetR-like_transc_reg"/>
</dbReference>
<keyword evidence="1 2" id="KW-0238">DNA-binding</keyword>
<accession>A0A5N8X988</accession>
<dbReference type="SUPFAM" id="SSF48498">
    <property type="entry name" value="Tetracyclin repressor-like, C-terminal domain"/>
    <property type="match status" value="1"/>
</dbReference>
<dbReference type="GO" id="GO:0000976">
    <property type="term" value="F:transcription cis-regulatory region binding"/>
    <property type="evidence" value="ECO:0007669"/>
    <property type="project" value="TreeGrafter"/>
</dbReference>
<gene>
    <name evidence="4" type="ORF">FNH08_01990</name>
</gene>
<name>A0A5N8X988_9ACTN</name>
<protein>
    <submittedName>
        <fullName evidence="4">TetR/AcrR family transcriptional regulator</fullName>
    </submittedName>
</protein>
<dbReference type="Proteomes" id="UP000400924">
    <property type="component" value="Unassembled WGS sequence"/>
</dbReference>
<dbReference type="OrthoDB" id="3481545at2"/>
<dbReference type="Pfam" id="PF21306">
    <property type="entry name" value="TetR_C_40"/>
    <property type="match status" value="1"/>
</dbReference>
<dbReference type="GO" id="GO:0003700">
    <property type="term" value="F:DNA-binding transcription factor activity"/>
    <property type="evidence" value="ECO:0007669"/>
    <property type="project" value="TreeGrafter"/>
</dbReference>
<evidence type="ECO:0000313" key="5">
    <source>
        <dbReference type="Proteomes" id="UP000400924"/>
    </source>
</evidence>
<dbReference type="EMBL" id="VJZC01000006">
    <property type="protein sequence ID" value="MPY56002.1"/>
    <property type="molecule type" value="Genomic_DNA"/>
</dbReference>
<proteinExistence type="predicted"/>
<dbReference type="InterPro" id="IPR001647">
    <property type="entry name" value="HTH_TetR"/>
</dbReference>
<feature type="DNA-binding region" description="H-T-H motif" evidence="2">
    <location>
        <begin position="38"/>
        <end position="57"/>
    </location>
</feature>
<dbReference type="AlphaFoldDB" id="A0A5N8X988"/>
<dbReference type="InterPro" id="IPR049513">
    <property type="entry name" value="TetR_C_40"/>
</dbReference>
<dbReference type="RefSeq" id="WP_152769483.1">
    <property type="nucleotide sequence ID" value="NZ_VJZC01000006.1"/>
</dbReference>
<evidence type="ECO:0000256" key="2">
    <source>
        <dbReference type="PROSITE-ProRule" id="PRU00335"/>
    </source>
</evidence>
<dbReference type="SUPFAM" id="SSF46689">
    <property type="entry name" value="Homeodomain-like"/>
    <property type="match status" value="1"/>
</dbReference>
<feature type="domain" description="HTH tetR-type" evidence="3">
    <location>
        <begin position="15"/>
        <end position="75"/>
    </location>
</feature>
<sequence>MSSVRPSNRFERRRAETRRALICAARELLAEAGDASASIQAIADRADVGLGSFYNHFESKAELFDAAVADALKEFGQVIDEQLAGTEDPAELMAGGFRLVARMADSHPELMCILRHRGLSQIHSDRGLAPSVRRDVQRGIEAGRFAPIDPIYALSGTGGALLSLVELRFSRPDLDGEEAASNLAEITLRMLGVPLEEAHEVAWRPLPAPRN</sequence>
<evidence type="ECO:0000256" key="1">
    <source>
        <dbReference type="ARBA" id="ARBA00023125"/>
    </source>
</evidence>
<dbReference type="PRINTS" id="PR00455">
    <property type="entry name" value="HTHTETR"/>
</dbReference>
<keyword evidence="5" id="KW-1185">Reference proteome</keyword>
<dbReference type="Pfam" id="PF00440">
    <property type="entry name" value="TetR_N"/>
    <property type="match status" value="1"/>
</dbReference>
<dbReference type="PANTHER" id="PTHR30055">
    <property type="entry name" value="HTH-TYPE TRANSCRIPTIONAL REGULATOR RUTR"/>
    <property type="match status" value="1"/>
</dbReference>
<dbReference type="Gene3D" id="1.10.357.10">
    <property type="entry name" value="Tetracycline Repressor, domain 2"/>
    <property type="match status" value="1"/>
</dbReference>
<organism evidence="4 5">
    <name type="scientific">Streptomyces spongiae</name>
    <dbReference type="NCBI Taxonomy" id="565072"/>
    <lineage>
        <taxon>Bacteria</taxon>
        <taxon>Bacillati</taxon>
        <taxon>Actinomycetota</taxon>
        <taxon>Actinomycetes</taxon>
        <taxon>Kitasatosporales</taxon>
        <taxon>Streptomycetaceae</taxon>
        <taxon>Streptomyces</taxon>
    </lineage>
</organism>